<dbReference type="Proteomes" id="UP000027920">
    <property type="component" value="Unassembled WGS sequence"/>
</dbReference>
<organism evidence="1 2">
    <name type="scientific">Exophiala aquamarina CBS 119918</name>
    <dbReference type="NCBI Taxonomy" id="1182545"/>
    <lineage>
        <taxon>Eukaryota</taxon>
        <taxon>Fungi</taxon>
        <taxon>Dikarya</taxon>
        <taxon>Ascomycota</taxon>
        <taxon>Pezizomycotina</taxon>
        <taxon>Eurotiomycetes</taxon>
        <taxon>Chaetothyriomycetidae</taxon>
        <taxon>Chaetothyriales</taxon>
        <taxon>Herpotrichiellaceae</taxon>
        <taxon>Exophiala</taxon>
    </lineage>
</organism>
<dbReference type="EMBL" id="AMGV01000001">
    <property type="protein sequence ID" value="KEF63760.1"/>
    <property type="molecule type" value="Genomic_DNA"/>
</dbReference>
<feature type="non-terminal residue" evidence="1">
    <location>
        <position position="1"/>
    </location>
</feature>
<sequence>DNDVSHITSGYWYNSATQGKVRVDEAYEGEFASSLFDYTDVTPDGQVLNKLRLVGPSVGSSPTCFVDHVENAGFPLITADILKTNNAAFGGIVNDPVVGSTQSWNLLVANSISVIVYLDVDNVLVGYDFWGAERRTKSLTRFFNTAVGKFDVKVFDNFPCK</sequence>
<evidence type="ECO:0000313" key="1">
    <source>
        <dbReference type="EMBL" id="KEF63760.1"/>
    </source>
</evidence>
<name>A0A072Q775_9EURO</name>
<accession>A0A072Q775</accession>
<dbReference type="AlphaFoldDB" id="A0A072Q775"/>
<proteinExistence type="predicted"/>
<dbReference type="RefSeq" id="XP_013266350.1">
    <property type="nucleotide sequence ID" value="XM_013410896.1"/>
</dbReference>
<evidence type="ECO:0000313" key="2">
    <source>
        <dbReference type="Proteomes" id="UP000027920"/>
    </source>
</evidence>
<protein>
    <submittedName>
        <fullName evidence="1">Uncharacterized protein</fullName>
    </submittedName>
</protein>
<keyword evidence="2" id="KW-1185">Reference proteome</keyword>
<comment type="caution">
    <text evidence="1">The sequence shown here is derived from an EMBL/GenBank/DDBJ whole genome shotgun (WGS) entry which is preliminary data.</text>
</comment>
<dbReference type="OrthoDB" id="3535343at2759"/>
<reference evidence="1 2" key="1">
    <citation type="submission" date="2013-03" db="EMBL/GenBank/DDBJ databases">
        <title>The Genome Sequence of Exophiala aquamarina CBS 119918.</title>
        <authorList>
            <consortium name="The Broad Institute Genomics Platform"/>
            <person name="Cuomo C."/>
            <person name="de Hoog S."/>
            <person name="Gorbushina A."/>
            <person name="Walker B."/>
            <person name="Young S.K."/>
            <person name="Zeng Q."/>
            <person name="Gargeya S."/>
            <person name="Fitzgerald M."/>
            <person name="Haas B."/>
            <person name="Abouelleil A."/>
            <person name="Allen A.W."/>
            <person name="Alvarado L."/>
            <person name="Arachchi H.M."/>
            <person name="Berlin A.M."/>
            <person name="Chapman S.B."/>
            <person name="Gainer-Dewar J."/>
            <person name="Goldberg J."/>
            <person name="Griggs A."/>
            <person name="Gujja S."/>
            <person name="Hansen M."/>
            <person name="Howarth C."/>
            <person name="Imamovic A."/>
            <person name="Ireland A."/>
            <person name="Larimer J."/>
            <person name="McCowan C."/>
            <person name="Murphy C."/>
            <person name="Pearson M."/>
            <person name="Poon T.W."/>
            <person name="Priest M."/>
            <person name="Roberts A."/>
            <person name="Saif S."/>
            <person name="Shea T."/>
            <person name="Sisk P."/>
            <person name="Sykes S."/>
            <person name="Wortman J."/>
            <person name="Nusbaum C."/>
            <person name="Birren B."/>
        </authorList>
    </citation>
    <scope>NUCLEOTIDE SEQUENCE [LARGE SCALE GENOMIC DNA]</scope>
    <source>
        <strain evidence="1 2">CBS 119918</strain>
    </source>
</reference>
<gene>
    <name evidence="1" type="ORF">A1O9_01738</name>
</gene>
<dbReference type="VEuPathDB" id="FungiDB:A1O9_01738"/>
<dbReference type="HOGENOM" id="CLU_108575_1_0_1"/>
<dbReference type="GeneID" id="25276684"/>